<dbReference type="Proteomes" id="UP001451303">
    <property type="component" value="Unassembled WGS sequence"/>
</dbReference>
<comment type="caution">
    <text evidence="2">The sequence shown here is derived from an EMBL/GenBank/DDBJ whole genome shotgun (WGS) entry which is preliminary data.</text>
</comment>
<gene>
    <name evidence="2" type="ORF">QR685DRAFT_94168</name>
</gene>
<feature type="chain" id="PRO_5046539837" evidence="1">
    <location>
        <begin position="21"/>
        <end position="77"/>
    </location>
</feature>
<keyword evidence="3" id="KW-1185">Reference proteome</keyword>
<proteinExistence type="predicted"/>
<organism evidence="2 3">
    <name type="scientific">Neurospora intermedia</name>
    <dbReference type="NCBI Taxonomy" id="5142"/>
    <lineage>
        <taxon>Eukaryota</taxon>
        <taxon>Fungi</taxon>
        <taxon>Dikarya</taxon>
        <taxon>Ascomycota</taxon>
        <taxon>Pezizomycotina</taxon>
        <taxon>Sordariomycetes</taxon>
        <taxon>Sordariomycetidae</taxon>
        <taxon>Sordariales</taxon>
        <taxon>Sordariaceae</taxon>
        <taxon>Neurospora</taxon>
    </lineage>
</organism>
<feature type="signal peptide" evidence="1">
    <location>
        <begin position="1"/>
        <end position="20"/>
    </location>
</feature>
<evidence type="ECO:0000313" key="2">
    <source>
        <dbReference type="EMBL" id="KAL0466965.1"/>
    </source>
</evidence>
<accession>A0ABR3D2N3</accession>
<evidence type="ECO:0000256" key="1">
    <source>
        <dbReference type="SAM" id="SignalP"/>
    </source>
</evidence>
<name>A0ABR3D2N3_NEUIN</name>
<evidence type="ECO:0000313" key="3">
    <source>
        <dbReference type="Proteomes" id="UP001451303"/>
    </source>
</evidence>
<reference evidence="2 3" key="1">
    <citation type="submission" date="2023-09" db="EMBL/GenBank/DDBJ databases">
        <title>Multi-omics analysis of a traditional fermented food reveals byproduct-associated fungal strains for waste-to-food upcycling.</title>
        <authorList>
            <consortium name="Lawrence Berkeley National Laboratory"/>
            <person name="Rekdal V.M."/>
            <person name="Villalobos-Escobedo J.M."/>
            <person name="Rodriguez-Valeron N."/>
            <person name="Garcia M.O."/>
            <person name="Vasquez D.P."/>
            <person name="Damayanti I."/>
            <person name="Sorensen P.M."/>
            <person name="Baidoo E.E."/>
            <person name="De Carvalho A.C."/>
            <person name="Riley R."/>
            <person name="Lipzen A."/>
            <person name="He G."/>
            <person name="Yan M."/>
            <person name="Haridas S."/>
            <person name="Daum C."/>
            <person name="Yoshinaga Y."/>
            <person name="Ng V."/>
            <person name="Grigoriev I.V."/>
            <person name="Munk R."/>
            <person name="Nuraida L."/>
            <person name="Wijaya C.H."/>
            <person name="Morales P.-C."/>
            <person name="Keasling J.D."/>
        </authorList>
    </citation>
    <scope>NUCLEOTIDE SEQUENCE [LARGE SCALE GENOMIC DNA]</scope>
    <source>
        <strain evidence="2 3">FGSC 2613</strain>
    </source>
</reference>
<protein>
    <submittedName>
        <fullName evidence="2">Uncharacterized protein</fullName>
    </submittedName>
</protein>
<sequence length="77" mass="8614">MRYAHPTLAGLLLLAVRSRADPTWPAATDEMEEIVYQLQGFKGRVFNDVITPCNNEAAGPGRVTASEWLRVGFQYVF</sequence>
<dbReference type="EMBL" id="JAVLET010000011">
    <property type="protein sequence ID" value="KAL0466965.1"/>
    <property type="molecule type" value="Genomic_DNA"/>
</dbReference>
<keyword evidence="1" id="KW-0732">Signal</keyword>